<keyword evidence="1 2" id="KW-0597">Phosphoprotein</keyword>
<reference evidence="4 5" key="1">
    <citation type="submission" date="2018-06" db="EMBL/GenBank/DDBJ databases">
        <title>Genomic Encyclopedia of Archaeal and Bacterial Type Strains, Phase II (KMG-II): from individual species to whole genera.</title>
        <authorList>
            <person name="Goeker M."/>
        </authorList>
    </citation>
    <scope>NUCLEOTIDE SEQUENCE [LARGE SCALE GENOMIC DNA]</scope>
    <source>
        <strain evidence="4 5">DSM 19830</strain>
    </source>
</reference>
<evidence type="ECO:0000256" key="2">
    <source>
        <dbReference type="PROSITE-ProRule" id="PRU00169"/>
    </source>
</evidence>
<dbReference type="InterPro" id="IPR011006">
    <property type="entry name" value="CheY-like_superfamily"/>
</dbReference>
<proteinExistence type="predicted"/>
<dbReference type="Gene3D" id="3.40.50.2300">
    <property type="match status" value="1"/>
</dbReference>
<dbReference type="GO" id="GO:0000160">
    <property type="term" value="P:phosphorelay signal transduction system"/>
    <property type="evidence" value="ECO:0007669"/>
    <property type="project" value="InterPro"/>
</dbReference>
<dbReference type="InterPro" id="IPR050595">
    <property type="entry name" value="Bact_response_regulator"/>
</dbReference>
<dbReference type="OrthoDB" id="7631574at2"/>
<evidence type="ECO:0000256" key="1">
    <source>
        <dbReference type="ARBA" id="ARBA00022553"/>
    </source>
</evidence>
<evidence type="ECO:0000259" key="3">
    <source>
        <dbReference type="PROSITE" id="PS50110"/>
    </source>
</evidence>
<keyword evidence="5" id="KW-1185">Reference proteome</keyword>
<dbReference type="SMART" id="SM00448">
    <property type="entry name" value="REC"/>
    <property type="match status" value="1"/>
</dbReference>
<gene>
    <name evidence="4" type="ORF">LV85_00304</name>
</gene>
<sequence>MTKILIVDDERDVELLFRQKFRKEVRSGLLELAFAFSGDEALKLLDSEHPPAVVYVFSDINMPGMTGLELLDKVKSQFPSINVSMISAYGDTENFKKAMDSGAKEFFTKPINFDALRKEIGRIINQK</sequence>
<evidence type="ECO:0000313" key="5">
    <source>
        <dbReference type="Proteomes" id="UP000248882"/>
    </source>
</evidence>
<accession>A0A2W7RAX3</accession>
<organism evidence="4 5">
    <name type="scientific">Algoriphagus chordae</name>
    <dbReference type="NCBI Taxonomy" id="237019"/>
    <lineage>
        <taxon>Bacteria</taxon>
        <taxon>Pseudomonadati</taxon>
        <taxon>Bacteroidota</taxon>
        <taxon>Cytophagia</taxon>
        <taxon>Cytophagales</taxon>
        <taxon>Cyclobacteriaceae</taxon>
        <taxon>Algoriphagus</taxon>
    </lineage>
</organism>
<dbReference type="PANTHER" id="PTHR44591:SF3">
    <property type="entry name" value="RESPONSE REGULATORY DOMAIN-CONTAINING PROTEIN"/>
    <property type="match status" value="1"/>
</dbReference>
<dbReference type="RefSeq" id="WP_111316398.1">
    <property type="nucleotide sequence ID" value="NZ_QKZT01000001.1"/>
</dbReference>
<dbReference type="EMBL" id="QKZT01000001">
    <property type="protein sequence ID" value="PZX58118.1"/>
    <property type="molecule type" value="Genomic_DNA"/>
</dbReference>
<protein>
    <submittedName>
        <fullName evidence="4">Response regulator receiver domain-containing protein</fullName>
    </submittedName>
</protein>
<dbReference type="PROSITE" id="PS50110">
    <property type="entry name" value="RESPONSE_REGULATORY"/>
    <property type="match status" value="1"/>
</dbReference>
<evidence type="ECO:0000313" key="4">
    <source>
        <dbReference type="EMBL" id="PZX58118.1"/>
    </source>
</evidence>
<comment type="caution">
    <text evidence="4">The sequence shown here is derived from an EMBL/GenBank/DDBJ whole genome shotgun (WGS) entry which is preliminary data.</text>
</comment>
<feature type="modified residue" description="4-aspartylphosphate" evidence="2">
    <location>
        <position position="59"/>
    </location>
</feature>
<dbReference type="Proteomes" id="UP000248882">
    <property type="component" value="Unassembled WGS sequence"/>
</dbReference>
<dbReference type="AlphaFoldDB" id="A0A2W7RAX3"/>
<dbReference type="Pfam" id="PF00072">
    <property type="entry name" value="Response_reg"/>
    <property type="match status" value="1"/>
</dbReference>
<dbReference type="InterPro" id="IPR001789">
    <property type="entry name" value="Sig_transdc_resp-reg_receiver"/>
</dbReference>
<name>A0A2W7RAX3_9BACT</name>
<dbReference type="PANTHER" id="PTHR44591">
    <property type="entry name" value="STRESS RESPONSE REGULATOR PROTEIN 1"/>
    <property type="match status" value="1"/>
</dbReference>
<dbReference type="SUPFAM" id="SSF52172">
    <property type="entry name" value="CheY-like"/>
    <property type="match status" value="1"/>
</dbReference>
<feature type="domain" description="Response regulatory" evidence="3">
    <location>
        <begin position="3"/>
        <end position="124"/>
    </location>
</feature>